<dbReference type="AlphaFoldDB" id="A0A2K1J459"/>
<evidence type="ECO:0000313" key="1">
    <source>
        <dbReference type="EMBL" id="PNR36317.1"/>
    </source>
</evidence>
<reference evidence="2" key="3">
    <citation type="submission" date="2020-12" db="UniProtKB">
        <authorList>
            <consortium name="EnsemblPlants"/>
        </authorList>
    </citation>
    <scope>IDENTIFICATION</scope>
</reference>
<name>A0A2K1J459_PHYPA</name>
<sequence length="35" mass="3844">MVESSPKNKARGVLTKHSLGPNLLWGAIPKLCSFY</sequence>
<evidence type="ECO:0000313" key="2">
    <source>
        <dbReference type="EnsemblPlants" id="Pp3c17_16340V3.1"/>
    </source>
</evidence>
<dbReference type="Gramene" id="Pp3c17_16340V3.2">
    <property type="protein sequence ID" value="Pp3c17_16340V3.2"/>
    <property type="gene ID" value="Pp3c17_16340"/>
</dbReference>
<dbReference type="Proteomes" id="UP000006727">
    <property type="component" value="Chromosome 17"/>
</dbReference>
<dbReference type="Gramene" id="Pp3c17_16340V3.1">
    <property type="protein sequence ID" value="Pp3c17_16340V3.1"/>
    <property type="gene ID" value="Pp3c17_16340"/>
</dbReference>
<keyword evidence="3" id="KW-1185">Reference proteome</keyword>
<dbReference type="InParanoid" id="A0A2K1J459"/>
<evidence type="ECO:0000313" key="3">
    <source>
        <dbReference type="Proteomes" id="UP000006727"/>
    </source>
</evidence>
<reference evidence="1 3" key="2">
    <citation type="journal article" date="2018" name="Plant J.">
        <title>The Physcomitrella patens chromosome-scale assembly reveals moss genome structure and evolution.</title>
        <authorList>
            <person name="Lang D."/>
            <person name="Ullrich K.K."/>
            <person name="Murat F."/>
            <person name="Fuchs J."/>
            <person name="Jenkins J."/>
            <person name="Haas F.B."/>
            <person name="Piednoel M."/>
            <person name="Gundlach H."/>
            <person name="Van Bel M."/>
            <person name="Meyberg R."/>
            <person name="Vives C."/>
            <person name="Morata J."/>
            <person name="Symeonidi A."/>
            <person name="Hiss M."/>
            <person name="Muchero W."/>
            <person name="Kamisugi Y."/>
            <person name="Saleh O."/>
            <person name="Blanc G."/>
            <person name="Decker E.L."/>
            <person name="van Gessel N."/>
            <person name="Grimwood J."/>
            <person name="Hayes R.D."/>
            <person name="Graham S.W."/>
            <person name="Gunter L.E."/>
            <person name="McDaniel S.F."/>
            <person name="Hoernstein S.N.W."/>
            <person name="Larsson A."/>
            <person name="Li F.W."/>
            <person name="Perroud P.F."/>
            <person name="Phillips J."/>
            <person name="Ranjan P."/>
            <person name="Rokshar D.S."/>
            <person name="Rothfels C.J."/>
            <person name="Schneider L."/>
            <person name="Shu S."/>
            <person name="Stevenson D.W."/>
            <person name="Thummler F."/>
            <person name="Tillich M."/>
            <person name="Villarreal Aguilar J.C."/>
            <person name="Widiez T."/>
            <person name="Wong G.K."/>
            <person name="Wymore A."/>
            <person name="Zhang Y."/>
            <person name="Zimmer A.D."/>
            <person name="Quatrano R.S."/>
            <person name="Mayer K.F.X."/>
            <person name="Goodstein D."/>
            <person name="Casacuberta J.M."/>
            <person name="Vandepoele K."/>
            <person name="Reski R."/>
            <person name="Cuming A.C."/>
            <person name="Tuskan G.A."/>
            <person name="Maumus F."/>
            <person name="Salse J."/>
            <person name="Schmutz J."/>
            <person name="Rensing S.A."/>
        </authorList>
    </citation>
    <scope>NUCLEOTIDE SEQUENCE [LARGE SCALE GENOMIC DNA]</scope>
    <source>
        <strain evidence="2 3">cv. Gransden 2004</strain>
    </source>
</reference>
<proteinExistence type="predicted"/>
<organism evidence="1">
    <name type="scientific">Physcomitrium patens</name>
    <name type="common">Spreading-leaved earth moss</name>
    <name type="synonym">Physcomitrella patens</name>
    <dbReference type="NCBI Taxonomy" id="3218"/>
    <lineage>
        <taxon>Eukaryota</taxon>
        <taxon>Viridiplantae</taxon>
        <taxon>Streptophyta</taxon>
        <taxon>Embryophyta</taxon>
        <taxon>Bryophyta</taxon>
        <taxon>Bryophytina</taxon>
        <taxon>Bryopsida</taxon>
        <taxon>Funariidae</taxon>
        <taxon>Funariales</taxon>
        <taxon>Funariaceae</taxon>
        <taxon>Physcomitrium</taxon>
    </lineage>
</organism>
<dbReference type="EnsemblPlants" id="Pp3c17_16340V3.2">
    <property type="protein sequence ID" value="Pp3c17_16340V3.2"/>
    <property type="gene ID" value="Pp3c17_16340"/>
</dbReference>
<protein>
    <submittedName>
        <fullName evidence="1 2">Uncharacterized protein</fullName>
    </submittedName>
</protein>
<dbReference type="EMBL" id="ABEU02000017">
    <property type="protein sequence ID" value="PNR36317.1"/>
    <property type="molecule type" value="Genomic_DNA"/>
</dbReference>
<dbReference type="EnsemblPlants" id="Pp3c17_16340V3.1">
    <property type="protein sequence ID" value="Pp3c17_16340V3.1"/>
    <property type="gene ID" value="Pp3c17_16340"/>
</dbReference>
<accession>A0A2K1J459</accession>
<gene>
    <name evidence="1" type="ORF">PHYPA_022168</name>
</gene>
<reference evidence="1 3" key="1">
    <citation type="journal article" date="2008" name="Science">
        <title>The Physcomitrella genome reveals evolutionary insights into the conquest of land by plants.</title>
        <authorList>
            <person name="Rensing S."/>
            <person name="Lang D."/>
            <person name="Zimmer A."/>
            <person name="Terry A."/>
            <person name="Salamov A."/>
            <person name="Shapiro H."/>
            <person name="Nishiyama T."/>
            <person name="Perroud P.-F."/>
            <person name="Lindquist E."/>
            <person name="Kamisugi Y."/>
            <person name="Tanahashi T."/>
            <person name="Sakakibara K."/>
            <person name="Fujita T."/>
            <person name="Oishi K."/>
            <person name="Shin-I T."/>
            <person name="Kuroki Y."/>
            <person name="Toyoda A."/>
            <person name="Suzuki Y."/>
            <person name="Hashimoto A."/>
            <person name="Yamaguchi K."/>
            <person name="Sugano A."/>
            <person name="Kohara Y."/>
            <person name="Fujiyama A."/>
            <person name="Anterola A."/>
            <person name="Aoki S."/>
            <person name="Ashton N."/>
            <person name="Barbazuk W.B."/>
            <person name="Barker E."/>
            <person name="Bennetzen J."/>
            <person name="Bezanilla M."/>
            <person name="Blankenship R."/>
            <person name="Cho S.H."/>
            <person name="Dutcher S."/>
            <person name="Estelle M."/>
            <person name="Fawcett J.A."/>
            <person name="Gundlach H."/>
            <person name="Hanada K."/>
            <person name="Heyl A."/>
            <person name="Hicks K.A."/>
            <person name="Hugh J."/>
            <person name="Lohr M."/>
            <person name="Mayer K."/>
            <person name="Melkozernov A."/>
            <person name="Murata T."/>
            <person name="Nelson D."/>
            <person name="Pils B."/>
            <person name="Prigge M."/>
            <person name="Reiss B."/>
            <person name="Renner T."/>
            <person name="Rombauts S."/>
            <person name="Rushton P."/>
            <person name="Sanderfoot A."/>
            <person name="Schween G."/>
            <person name="Shiu S.-H."/>
            <person name="Stueber K."/>
            <person name="Theodoulou F.L."/>
            <person name="Tu H."/>
            <person name="Van de Peer Y."/>
            <person name="Verrier P.J."/>
            <person name="Waters E."/>
            <person name="Wood A."/>
            <person name="Yang L."/>
            <person name="Cove D."/>
            <person name="Cuming A."/>
            <person name="Hasebe M."/>
            <person name="Lucas S."/>
            <person name="Mishler D.B."/>
            <person name="Reski R."/>
            <person name="Grigoriev I."/>
            <person name="Quatrano R.S."/>
            <person name="Boore J.L."/>
        </authorList>
    </citation>
    <scope>NUCLEOTIDE SEQUENCE [LARGE SCALE GENOMIC DNA]</scope>
    <source>
        <strain evidence="2 3">cv. Gransden 2004</strain>
    </source>
</reference>